<name>A0ABS8H5F6_9SPHN</name>
<accession>A0ABS8H5F6</accession>
<keyword evidence="2" id="KW-1185">Reference proteome</keyword>
<evidence type="ECO:0000313" key="2">
    <source>
        <dbReference type="Proteomes" id="UP001198830"/>
    </source>
</evidence>
<dbReference type="Proteomes" id="UP001198830">
    <property type="component" value="Unassembled WGS sequence"/>
</dbReference>
<evidence type="ECO:0000313" key="1">
    <source>
        <dbReference type="EMBL" id="MCC4233405.1"/>
    </source>
</evidence>
<protein>
    <recommendedName>
        <fullName evidence="3">STAS/SEC14 domain-containing protein</fullName>
    </recommendedName>
</protein>
<evidence type="ECO:0008006" key="3">
    <source>
        <dbReference type="Google" id="ProtNLM"/>
    </source>
</evidence>
<comment type="caution">
    <text evidence="1">The sequence shown here is derived from an EMBL/GenBank/DDBJ whole genome shotgun (WGS) entry which is preliminary data.</text>
</comment>
<gene>
    <name evidence="1" type="ORF">LL253_11975</name>
</gene>
<proteinExistence type="predicted"/>
<dbReference type="EMBL" id="JAJGNP010000009">
    <property type="protein sequence ID" value="MCC4233405.1"/>
    <property type="molecule type" value="Genomic_DNA"/>
</dbReference>
<reference evidence="1 2" key="1">
    <citation type="submission" date="2021-10" db="EMBL/GenBank/DDBJ databases">
        <title>The diversity and Nitrogen Metabolism of Culturable Nitrate-Utilizing Bacteria Within the Oxygen Minimum Zone of the Changjiang (Yangtze River)Estuary.</title>
        <authorList>
            <person name="Zhang D."/>
            <person name="Zheng J."/>
            <person name="Liu S."/>
            <person name="He W."/>
        </authorList>
    </citation>
    <scope>NUCLEOTIDE SEQUENCE [LARGE SCALE GENOMIC DNA]</scope>
    <source>
        <strain evidence="1 2">FXH275-2</strain>
    </source>
</reference>
<sequence length="105" mass="11435">MIRVQMGGFFDQSDVQSFAADYRAELSLVAHPGQLTLVDIRDMKIQAQDVVAAFGSVMAAPDIRSRKLAFLCGSTLARLQAQRLTDREGVAFFDDAAAAEAWLLA</sequence>
<organism evidence="1 2">
    <name type="scientific">Sphingobium soli</name>
    <dbReference type="NCBI Taxonomy" id="1591116"/>
    <lineage>
        <taxon>Bacteria</taxon>
        <taxon>Pseudomonadati</taxon>
        <taxon>Pseudomonadota</taxon>
        <taxon>Alphaproteobacteria</taxon>
        <taxon>Sphingomonadales</taxon>
        <taxon>Sphingomonadaceae</taxon>
        <taxon>Sphingobium</taxon>
    </lineage>
</organism>
<dbReference type="RefSeq" id="WP_228227318.1">
    <property type="nucleotide sequence ID" value="NZ_JAJGNP010000009.1"/>
</dbReference>